<dbReference type="AlphaFoldDB" id="A0A8S3WRM0"/>
<dbReference type="OrthoDB" id="7220095at2759"/>
<keyword evidence="2" id="KW-1185">Reference proteome</keyword>
<proteinExistence type="predicted"/>
<dbReference type="Proteomes" id="UP000691718">
    <property type="component" value="Unassembled WGS sequence"/>
</dbReference>
<sequence length="100" mass="11278">MTKTNLLLVVVERGPWHFKDSCKVPPDTEPVATTNSTTSREPCHKLELGQLPRRRLEDCFTYHEKEKNITACGIGAITRVDLRAFVSTAITLLITTILLR</sequence>
<gene>
    <name evidence="1" type="ORF">PAPOLLO_LOCUS9495</name>
</gene>
<dbReference type="EMBL" id="CAJQZP010000693">
    <property type="protein sequence ID" value="CAG4977834.1"/>
    <property type="molecule type" value="Genomic_DNA"/>
</dbReference>
<organism evidence="1 2">
    <name type="scientific">Parnassius apollo</name>
    <name type="common">Apollo butterfly</name>
    <name type="synonym">Papilio apollo</name>
    <dbReference type="NCBI Taxonomy" id="110799"/>
    <lineage>
        <taxon>Eukaryota</taxon>
        <taxon>Metazoa</taxon>
        <taxon>Ecdysozoa</taxon>
        <taxon>Arthropoda</taxon>
        <taxon>Hexapoda</taxon>
        <taxon>Insecta</taxon>
        <taxon>Pterygota</taxon>
        <taxon>Neoptera</taxon>
        <taxon>Endopterygota</taxon>
        <taxon>Lepidoptera</taxon>
        <taxon>Glossata</taxon>
        <taxon>Ditrysia</taxon>
        <taxon>Papilionoidea</taxon>
        <taxon>Papilionidae</taxon>
        <taxon>Parnassiinae</taxon>
        <taxon>Parnassini</taxon>
        <taxon>Parnassius</taxon>
        <taxon>Parnassius</taxon>
    </lineage>
</organism>
<evidence type="ECO:0000313" key="1">
    <source>
        <dbReference type="EMBL" id="CAG4977834.1"/>
    </source>
</evidence>
<evidence type="ECO:0000313" key="2">
    <source>
        <dbReference type="Proteomes" id="UP000691718"/>
    </source>
</evidence>
<accession>A0A8S3WRM0</accession>
<reference evidence="1" key="1">
    <citation type="submission" date="2021-04" db="EMBL/GenBank/DDBJ databases">
        <authorList>
            <person name="Tunstrom K."/>
        </authorList>
    </citation>
    <scope>NUCLEOTIDE SEQUENCE</scope>
</reference>
<protein>
    <submittedName>
        <fullName evidence="1">(apollo) hypothetical protein</fullName>
    </submittedName>
</protein>
<comment type="caution">
    <text evidence="1">The sequence shown here is derived from an EMBL/GenBank/DDBJ whole genome shotgun (WGS) entry which is preliminary data.</text>
</comment>
<name>A0A8S3WRM0_PARAO</name>